<keyword evidence="6" id="KW-1185">Reference proteome</keyword>
<name>A0A4R5AR10_9ACTN</name>
<dbReference type="RefSeq" id="WP_131899820.1">
    <property type="nucleotide sequence ID" value="NZ_SMKU01000225.1"/>
</dbReference>
<reference evidence="5 6" key="1">
    <citation type="submission" date="2019-03" db="EMBL/GenBank/DDBJ databases">
        <title>Draft genome sequences of novel Actinobacteria.</title>
        <authorList>
            <person name="Sahin N."/>
            <person name="Ay H."/>
            <person name="Saygin H."/>
        </authorList>
    </citation>
    <scope>NUCLEOTIDE SEQUENCE [LARGE SCALE GENOMIC DNA]</scope>
    <source>
        <strain evidence="5 6">H3C3</strain>
    </source>
</reference>
<evidence type="ECO:0000259" key="4">
    <source>
        <dbReference type="Pfam" id="PF00080"/>
    </source>
</evidence>
<comment type="similarity">
    <text evidence="1">Belongs to the Cu-Zn superoxide dismutase family.</text>
</comment>
<protein>
    <submittedName>
        <fullName evidence="5">Superoxide dismutase family protein</fullName>
    </submittedName>
</protein>
<gene>
    <name evidence="5" type="ORF">E1298_31740</name>
</gene>
<feature type="signal peptide" evidence="3">
    <location>
        <begin position="1"/>
        <end position="28"/>
    </location>
</feature>
<feature type="domain" description="Superoxide dismutase copper/zinc binding" evidence="4">
    <location>
        <begin position="57"/>
        <end position="170"/>
    </location>
</feature>
<dbReference type="EMBL" id="SMKU01000225">
    <property type="protein sequence ID" value="TDD75351.1"/>
    <property type="molecule type" value="Genomic_DNA"/>
</dbReference>
<evidence type="ECO:0000256" key="1">
    <source>
        <dbReference type="ARBA" id="ARBA00010457"/>
    </source>
</evidence>
<dbReference type="Proteomes" id="UP000294513">
    <property type="component" value="Unassembled WGS sequence"/>
</dbReference>
<dbReference type="AlphaFoldDB" id="A0A4R5AR10"/>
<evidence type="ECO:0000256" key="2">
    <source>
        <dbReference type="SAM" id="MobiDB-lite"/>
    </source>
</evidence>
<dbReference type="Pfam" id="PF00080">
    <property type="entry name" value="Sod_Cu"/>
    <property type="match status" value="1"/>
</dbReference>
<dbReference type="Gene3D" id="2.60.40.200">
    <property type="entry name" value="Superoxide dismutase, copper/zinc binding domain"/>
    <property type="match status" value="1"/>
</dbReference>
<proteinExistence type="inferred from homology"/>
<accession>A0A4R5AR10</accession>
<dbReference type="InterPro" id="IPR001424">
    <property type="entry name" value="SOD_Cu_Zn_dom"/>
</dbReference>
<dbReference type="OrthoDB" id="3297424at2"/>
<sequence>MPLPVRAAVVTLATAGAALAPFSTPALAREHTKTIIVEGPSNVYDAAYSGVRTSIVVTEGKNRTDIRLRVSGLPAAAAGKTFGAHVHRKKCGPQAADSGPHAQNPKARPGAPLREKEIWLDIKAGKKGEAESRATARWRAAKGAAGSIVIHAAPTNAKTGDAGARLVCTTVPF</sequence>
<dbReference type="GO" id="GO:0046872">
    <property type="term" value="F:metal ion binding"/>
    <property type="evidence" value="ECO:0007669"/>
    <property type="project" value="InterPro"/>
</dbReference>
<feature type="chain" id="PRO_5020736522" evidence="3">
    <location>
        <begin position="29"/>
        <end position="173"/>
    </location>
</feature>
<organism evidence="5 6">
    <name type="scientific">Actinomadura rubrisoli</name>
    <dbReference type="NCBI Taxonomy" id="2530368"/>
    <lineage>
        <taxon>Bacteria</taxon>
        <taxon>Bacillati</taxon>
        <taxon>Actinomycetota</taxon>
        <taxon>Actinomycetes</taxon>
        <taxon>Streptosporangiales</taxon>
        <taxon>Thermomonosporaceae</taxon>
        <taxon>Actinomadura</taxon>
    </lineage>
</organism>
<feature type="region of interest" description="Disordered" evidence="2">
    <location>
        <begin position="90"/>
        <end position="112"/>
    </location>
</feature>
<evidence type="ECO:0000313" key="5">
    <source>
        <dbReference type="EMBL" id="TDD75351.1"/>
    </source>
</evidence>
<keyword evidence="3" id="KW-0732">Signal</keyword>
<dbReference type="GO" id="GO:0006801">
    <property type="term" value="P:superoxide metabolic process"/>
    <property type="evidence" value="ECO:0007669"/>
    <property type="project" value="InterPro"/>
</dbReference>
<evidence type="ECO:0000313" key="6">
    <source>
        <dbReference type="Proteomes" id="UP000294513"/>
    </source>
</evidence>
<dbReference type="SUPFAM" id="SSF49329">
    <property type="entry name" value="Cu,Zn superoxide dismutase-like"/>
    <property type="match status" value="1"/>
</dbReference>
<comment type="caution">
    <text evidence="5">The sequence shown here is derived from an EMBL/GenBank/DDBJ whole genome shotgun (WGS) entry which is preliminary data.</text>
</comment>
<evidence type="ECO:0000256" key="3">
    <source>
        <dbReference type="SAM" id="SignalP"/>
    </source>
</evidence>
<dbReference type="InterPro" id="IPR036423">
    <property type="entry name" value="SOD-like_Cu/Zn_dom_sf"/>
</dbReference>